<keyword evidence="2" id="KW-1185">Reference proteome</keyword>
<dbReference type="EMBL" id="JANYMP010000043">
    <property type="protein sequence ID" value="MCS7484242.1"/>
    <property type="molecule type" value="Genomic_DNA"/>
</dbReference>
<dbReference type="AlphaFoldDB" id="A0A9X2VXI6"/>
<name>A0A9X2VXI6_9PSEU</name>
<dbReference type="Proteomes" id="UP001141259">
    <property type="component" value="Unassembled WGS sequence"/>
</dbReference>
<protein>
    <submittedName>
        <fullName evidence="1">Uncharacterized protein</fullName>
    </submittedName>
</protein>
<comment type="caution">
    <text evidence="1">The sequence shown here is derived from an EMBL/GenBank/DDBJ whole genome shotgun (WGS) entry which is preliminary data.</text>
</comment>
<reference evidence="1" key="1">
    <citation type="submission" date="2022-08" db="EMBL/GenBank/DDBJ databases">
        <authorList>
            <person name="Tistechok S."/>
            <person name="Samborskyy M."/>
            <person name="Roman I."/>
        </authorList>
    </citation>
    <scope>NUCLEOTIDE SEQUENCE</scope>
    <source>
        <strain evidence="1">DSM 103496</strain>
    </source>
</reference>
<gene>
    <name evidence="1" type="ORF">NZH93_46060</name>
</gene>
<organism evidence="1 2">
    <name type="scientific">Umezawaea endophytica</name>
    <dbReference type="NCBI Taxonomy" id="1654476"/>
    <lineage>
        <taxon>Bacteria</taxon>
        <taxon>Bacillati</taxon>
        <taxon>Actinomycetota</taxon>
        <taxon>Actinomycetes</taxon>
        <taxon>Pseudonocardiales</taxon>
        <taxon>Pseudonocardiaceae</taxon>
        <taxon>Umezawaea</taxon>
    </lineage>
</organism>
<sequence length="202" mass="20613">MGQLSFYSAEARQPGVGDLAGLLCGPGQAMGFGRGTAARVSVVVADRGRATALATECGRRGVVAEIAAVEERGALVRTAFRADLTHLAAEWLRGGAAKAVPSEFELDGAVLRFWAMVSGGRVDSAYALGLDPDAPETHEPLLAALIGSGLPATLATGPTGGPVLRVIGRRRLARLAELVGEPPGGVAEVDWPSATPGPPNGR</sequence>
<evidence type="ECO:0000313" key="2">
    <source>
        <dbReference type="Proteomes" id="UP001141259"/>
    </source>
</evidence>
<proteinExistence type="predicted"/>
<dbReference type="RefSeq" id="WP_259629691.1">
    <property type="nucleotide sequence ID" value="NZ_JANYMP010000043.1"/>
</dbReference>
<evidence type="ECO:0000313" key="1">
    <source>
        <dbReference type="EMBL" id="MCS7484242.1"/>
    </source>
</evidence>
<accession>A0A9X2VXI6</accession>